<dbReference type="InterPro" id="IPR012337">
    <property type="entry name" value="RNaseH-like_sf"/>
</dbReference>
<keyword evidence="10 13" id="KW-0479">Metal-binding</keyword>
<dbReference type="EMBL" id="MRZU01000002">
    <property type="protein sequence ID" value="OUJ19513.1"/>
    <property type="molecule type" value="Genomic_DNA"/>
</dbReference>
<comment type="similarity">
    <text evidence="5 13 15">Belongs to the RNase HII family.</text>
</comment>
<dbReference type="GO" id="GO:0004523">
    <property type="term" value="F:RNA-DNA hybrid ribonuclease activity"/>
    <property type="evidence" value="ECO:0007669"/>
    <property type="project" value="UniProtKB-UniRule"/>
</dbReference>
<evidence type="ECO:0000256" key="5">
    <source>
        <dbReference type="ARBA" id="ARBA00007383"/>
    </source>
</evidence>
<evidence type="ECO:0000256" key="7">
    <source>
        <dbReference type="ARBA" id="ARBA00019179"/>
    </source>
</evidence>
<dbReference type="InterPro" id="IPR004649">
    <property type="entry name" value="RNase_H2_suA"/>
</dbReference>
<dbReference type="GO" id="GO:0003723">
    <property type="term" value="F:RNA binding"/>
    <property type="evidence" value="ECO:0007669"/>
    <property type="project" value="UniProtKB-UniRule"/>
</dbReference>
<organism evidence="18 19">
    <name type="scientific">Methanonatronarchaeum thermophilum</name>
    <dbReference type="NCBI Taxonomy" id="1927129"/>
    <lineage>
        <taxon>Archaea</taxon>
        <taxon>Methanobacteriati</taxon>
        <taxon>Methanobacteriota</taxon>
        <taxon>Methanonatronarchaeia</taxon>
        <taxon>Methanonatronarchaeales</taxon>
        <taxon>Methanonatronarchaeaceae</taxon>
        <taxon>Methanonatronarchaeum</taxon>
    </lineage>
</organism>
<dbReference type="CDD" id="cd07180">
    <property type="entry name" value="RNase_HII_archaea_like"/>
    <property type="match status" value="1"/>
</dbReference>
<evidence type="ECO:0000256" key="13">
    <source>
        <dbReference type="HAMAP-Rule" id="MF_00052"/>
    </source>
</evidence>
<evidence type="ECO:0000256" key="15">
    <source>
        <dbReference type="RuleBase" id="RU003515"/>
    </source>
</evidence>
<feature type="domain" description="RNase H type-2" evidence="17">
    <location>
        <begin position="1"/>
        <end position="216"/>
    </location>
</feature>
<comment type="catalytic activity">
    <reaction evidence="1 13 14 15">
        <text>Endonucleolytic cleavage to 5'-phosphomonoester.</text>
        <dbReference type="EC" id="3.1.26.4"/>
    </reaction>
</comment>
<accession>A0A1Y3GGR7</accession>
<comment type="subcellular location">
    <subcellularLocation>
        <location evidence="4 13">Cytoplasm</location>
    </subcellularLocation>
</comment>
<evidence type="ECO:0000259" key="17">
    <source>
        <dbReference type="PROSITE" id="PS51975"/>
    </source>
</evidence>
<feature type="compositionally biased region" description="Basic residues" evidence="16">
    <location>
        <begin position="202"/>
        <end position="212"/>
    </location>
</feature>
<dbReference type="HAMAP" id="MF_00052_A">
    <property type="entry name" value="RNase_HII_A"/>
    <property type="match status" value="1"/>
</dbReference>
<dbReference type="GO" id="GO:0006298">
    <property type="term" value="P:mismatch repair"/>
    <property type="evidence" value="ECO:0007669"/>
    <property type="project" value="TreeGrafter"/>
</dbReference>
<evidence type="ECO:0000313" key="19">
    <source>
        <dbReference type="Proteomes" id="UP000195137"/>
    </source>
</evidence>
<evidence type="ECO:0000256" key="14">
    <source>
        <dbReference type="PROSITE-ProRule" id="PRU01319"/>
    </source>
</evidence>
<reference evidence="18 19" key="1">
    <citation type="submission" date="2016-12" db="EMBL/GenBank/DDBJ databases">
        <title>Discovery of methanogenic haloarchaea.</title>
        <authorList>
            <person name="Sorokin D.Y."/>
            <person name="Makarova K.S."/>
            <person name="Abbas B."/>
            <person name="Ferrer M."/>
            <person name="Golyshin P.N."/>
        </authorList>
    </citation>
    <scope>NUCLEOTIDE SEQUENCE [LARGE SCALE GENOMIC DNA]</scope>
    <source>
        <strain evidence="18">AMET1</strain>
    </source>
</reference>
<dbReference type="NCBIfam" id="TIGR00729">
    <property type="entry name" value="ribonuclease HII"/>
    <property type="match status" value="1"/>
</dbReference>
<keyword evidence="12 13" id="KW-0378">Hydrolase</keyword>
<protein>
    <recommendedName>
        <fullName evidence="7 13">Ribonuclease HII</fullName>
        <shortName evidence="13">RNase HII</shortName>
        <ecNumber evidence="6 13">3.1.26.4</ecNumber>
    </recommendedName>
</protein>
<dbReference type="EC" id="3.1.26.4" evidence="6 13"/>
<feature type="region of interest" description="Disordered" evidence="16">
    <location>
        <begin position="194"/>
        <end position="224"/>
    </location>
</feature>
<keyword evidence="11 13" id="KW-0255">Endonuclease</keyword>
<dbReference type="InterPro" id="IPR024567">
    <property type="entry name" value="RNase_HII/HIII_dom"/>
</dbReference>
<feature type="compositionally biased region" description="Polar residues" evidence="16">
    <location>
        <begin position="213"/>
        <end position="224"/>
    </location>
</feature>
<feature type="binding site" evidence="13 14">
    <location>
        <position position="7"/>
    </location>
    <ligand>
        <name>a divalent metal cation</name>
        <dbReference type="ChEBI" id="CHEBI:60240"/>
    </ligand>
</feature>
<dbReference type="Pfam" id="PF01351">
    <property type="entry name" value="RNase_HII"/>
    <property type="match status" value="1"/>
</dbReference>
<keyword evidence="13" id="KW-0464">Manganese</keyword>
<proteinExistence type="inferred from homology"/>
<dbReference type="GO" id="GO:0032299">
    <property type="term" value="C:ribonuclease H2 complex"/>
    <property type="evidence" value="ECO:0007669"/>
    <property type="project" value="TreeGrafter"/>
</dbReference>
<dbReference type="SUPFAM" id="SSF53098">
    <property type="entry name" value="Ribonuclease H-like"/>
    <property type="match status" value="1"/>
</dbReference>
<dbReference type="GO" id="GO:0005737">
    <property type="term" value="C:cytoplasm"/>
    <property type="evidence" value="ECO:0007669"/>
    <property type="project" value="UniProtKB-SubCell"/>
</dbReference>
<dbReference type="PROSITE" id="PS51975">
    <property type="entry name" value="RNASE_H_2"/>
    <property type="match status" value="1"/>
</dbReference>
<evidence type="ECO:0000256" key="10">
    <source>
        <dbReference type="ARBA" id="ARBA00022723"/>
    </source>
</evidence>
<evidence type="ECO:0000256" key="9">
    <source>
        <dbReference type="ARBA" id="ARBA00022722"/>
    </source>
</evidence>
<comment type="caution">
    <text evidence="18">The sequence shown here is derived from an EMBL/GenBank/DDBJ whole genome shotgun (WGS) entry which is preliminary data.</text>
</comment>
<keyword evidence="8 13" id="KW-0963">Cytoplasm</keyword>
<evidence type="ECO:0000256" key="1">
    <source>
        <dbReference type="ARBA" id="ARBA00000077"/>
    </source>
</evidence>
<name>A0A1Y3GGR7_9EURY</name>
<comment type="cofactor">
    <cofactor evidence="13 14">
        <name>Mn(2+)</name>
        <dbReference type="ChEBI" id="CHEBI:29035"/>
    </cofactor>
    <cofactor evidence="13 14">
        <name>Mg(2+)</name>
        <dbReference type="ChEBI" id="CHEBI:18420"/>
    </cofactor>
    <text evidence="13 14">Manganese or magnesium. Binds 1 divalent metal ion per monomer in the absence of substrate. May bind a second metal ion after substrate binding.</text>
</comment>
<feature type="binding site" evidence="13 14">
    <location>
        <position position="8"/>
    </location>
    <ligand>
        <name>a divalent metal cation</name>
        <dbReference type="ChEBI" id="CHEBI:60240"/>
    </ligand>
</feature>
<dbReference type="AlphaFoldDB" id="A0A1Y3GGR7"/>
<dbReference type="PANTHER" id="PTHR10954:SF23">
    <property type="entry name" value="RIBONUCLEASE"/>
    <property type="match status" value="1"/>
</dbReference>
<evidence type="ECO:0000256" key="3">
    <source>
        <dbReference type="ARBA" id="ARBA00004065"/>
    </source>
</evidence>
<evidence type="ECO:0000256" key="8">
    <source>
        <dbReference type="ARBA" id="ARBA00022490"/>
    </source>
</evidence>
<evidence type="ECO:0000256" key="2">
    <source>
        <dbReference type="ARBA" id="ARBA00001946"/>
    </source>
</evidence>
<dbReference type="PANTHER" id="PTHR10954">
    <property type="entry name" value="RIBONUCLEASE H2 SUBUNIT A"/>
    <property type="match status" value="1"/>
</dbReference>
<dbReference type="GO" id="GO:0030145">
    <property type="term" value="F:manganese ion binding"/>
    <property type="evidence" value="ECO:0007669"/>
    <property type="project" value="UniProtKB-UniRule"/>
</dbReference>
<dbReference type="InterPro" id="IPR001352">
    <property type="entry name" value="RNase_HII/HIII"/>
</dbReference>
<dbReference type="InterPro" id="IPR020787">
    <property type="entry name" value="RNase_HII_arc"/>
</dbReference>
<gene>
    <name evidence="13" type="primary">rnhB</name>
    <name evidence="18" type="ORF">AMET1_0184</name>
</gene>
<dbReference type="OrthoDB" id="33866at2157"/>
<dbReference type="GO" id="GO:0043137">
    <property type="term" value="P:DNA replication, removal of RNA primer"/>
    <property type="evidence" value="ECO:0007669"/>
    <property type="project" value="TreeGrafter"/>
</dbReference>
<evidence type="ECO:0000313" key="18">
    <source>
        <dbReference type="EMBL" id="OUJ19513.1"/>
    </source>
</evidence>
<evidence type="ECO:0000256" key="12">
    <source>
        <dbReference type="ARBA" id="ARBA00022801"/>
    </source>
</evidence>
<dbReference type="Gene3D" id="3.30.420.10">
    <property type="entry name" value="Ribonuclease H-like superfamily/Ribonuclease H"/>
    <property type="match status" value="1"/>
</dbReference>
<comment type="function">
    <text evidence="3 13 15">Endonuclease that specifically degrades the RNA of RNA-DNA hybrids.</text>
</comment>
<feature type="binding site" evidence="13 14">
    <location>
        <position position="110"/>
    </location>
    <ligand>
        <name>a divalent metal cation</name>
        <dbReference type="ChEBI" id="CHEBI:60240"/>
    </ligand>
</feature>
<evidence type="ECO:0000256" key="11">
    <source>
        <dbReference type="ARBA" id="ARBA00022759"/>
    </source>
</evidence>
<sequence length="224" mass="25065">MIVVGVDEAGKGPVLGPMVVAAVVVRHGGGFKESPSVFRGLGLRDSKKLGRGVRERLECEIKEKAVEYNVVSVSADQIDELRRVMTMNDVMVKAFSKVLEPLDFEVALLDAADVNEDRFARNIKKELGSSREFHALHGADDAYPIVSAASILAKVERDREIKKLEDRVKMKVGTGYPHDKRTINFIERYLKKNGELPPSTRKSWKTAKRLINKQKQSNLGDYND</sequence>
<comment type="cofactor">
    <cofactor evidence="2">
        <name>Mg(2+)</name>
        <dbReference type="ChEBI" id="CHEBI:18420"/>
    </cofactor>
</comment>
<keyword evidence="9 13" id="KW-0540">Nuclease</keyword>
<dbReference type="Proteomes" id="UP000195137">
    <property type="component" value="Unassembled WGS sequence"/>
</dbReference>
<dbReference type="RefSeq" id="WP_201721224.1">
    <property type="nucleotide sequence ID" value="NZ_MRZU01000002.1"/>
</dbReference>
<evidence type="ECO:0000256" key="16">
    <source>
        <dbReference type="SAM" id="MobiDB-lite"/>
    </source>
</evidence>
<dbReference type="InterPro" id="IPR036397">
    <property type="entry name" value="RNaseH_sf"/>
</dbReference>
<dbReference type="Gene3D" id="1.10.10.460">
    <property type="entry name" value="Ribonuclease hii. Domain 2"/>
    <property type="match status" value="1"/>
</dbReference>
<keyword evidence="19" id="KW-1185">Reference proteome</keyword>
<evidence type="ECO:0000256" key="4">
    <source>
        <dbReference type="ARBA" id="ARBA00004496"/>
    </source>
</evidence>
<dbReference type="InterPro" id="IPR023160">
    <property type="entry name" value="RNase_HII_hlx-loop-hlx_cap_dom"/>
</dbReference>
<evidence type="ECO:0000256" key="6">
    <source>
        <dbReference type="ARBA" id="ARBA00012180"/>
    </source>
</evidence>